<gene>
    <name evidence="1" type="ORF">CN491_24050</name>
</gene>
<organism evidence="1 2">
    <name type="scientific">Bacillus cereus</name>
    <dbReference type="NCBI Taxonomy" id="1396"/>
    <lineage>
        <taxon>Bacteria</taxon>
        <taxon>Bacillati</taxon>
        <taxon>Bacillota</taxon>
        <taxon>Bacilli</taxon>
        <taxon>Bacillales</taxon>
        <taxon>Bacillaceae</taxon>
        <taxon>Bacillus</taxon>
        <taxon>Bacillus cereus group</taxon>
    </lineage>
</organism>
<evidence type="ECO:0000313" key="2">
    <source>
        <dbReference type="Proteomes" id="UP000220900"/>
    </source>
</evidence>
<comment type="caution">
    <text evidence="1">The sequence shown here is derived from an EMBL/GenBank/DDBJ whole genome shotgun (WGS) entry which is preliminary data.</text>
</comment>
<dbReference type="Proteomes" id="UP000220900">
    <property type="component" value="Unassembled WGS sequence"/>
</dbReference>
<dbReference type="Pfam" id="PF11683">
    <property type="entry name" value="DUF3278"/>
    <property type="match status" value="1"/>
</dbReference>
<evidence type="ECO:0000313" key="1">
    <source>
        <dbReference type="EMBL" id="PES90507.1"/>
    </source>
</evidence>
<name>A0A2C1E499_BACCE</name>
<dbReference type="EMBL" id="NTZF01000034">
    <property type="protein sequence ID" value="PES90507.1"/>
    <property type="molecule type" value="Genomic_DNA"/>
</dbReference>
<proteinExistence type="predicted"/>
<reference evidence="1 2" key="1">
    <citation type="submission" date="2017-09" db="EMBL/GenBank/DDBJ databases">
        <title>Large-scale bioinformatics analysis of Bacillus genomes uncovers conserved roles of natural products in bacterial physiology.</title>
        <authorList>
            <consortium name="Agbiome Team Llc"/>
            <person name="Bleich R.M."/>
            <person name="Grubbs K.J."/>
            <person name="Santa Maria K.C."/>
            <person name="Allen S.E."/>
            <person name="Farag S."/>
            <person name="Shank E.A."/>
            <person name="Bowers A."/>
        </authorList>
    </citation>
    <scope>NUCLEOTIDE SEQUENCE [LARGE SCALE GENOMIC DNA]</scope>
    <source>
        <strain evidence="1 2">AFS002368</strain>
    </source>
</reference>
<accession>A0A2C1E499</accession>
<dbReference type="InterPro" id="IPR021697">
    <property type="entry name" value="DUF3278"/>
</dbReference>
<evidence type="ECO:0008006" key="3">
    <source>
        <dbReference type="Google" id="ProtNLM"/>
    </source>
</evidence>
<sequence>MMMQRWREKIYTTFIGAINDRDEYQKQEIDKELAFAGVGLWYLNMLAMLIMLIIDTMNQTTSVGTIIIFLINIIYSNYVIFKMKKGKLNVTECGTKEEFLEQKNLLKKSSFKAGISWGLQMFVFMCYVFPYLSSEKISISLFDICLWSGGGIVFGLFMYVVSLLNLKKLY</sequence>
<dbReference type="AlphaFoldDB" id="A0A2C1E499"/>
<protein>
    <recommendedName>
        <fullName evidence="3">DUF3278 domain-containing protein</fullName>
    </recommendedName>
</protein>